<dbReference type="PROSITE" id="PS50095">
    <property type="entry name" value="PLAT"/>
    <property type="match status" value="1"/>
</dbReference>
<accession>A0A1E5QKB2</accession>
<evidence type="ECO:0000313" key="2">
    <source>
        <dbReference type="EMBL" id="OEJ75024.1"/>
    </source>
</evidence>
<evidence type="ECO:0000259" key="1">
    <source>
        <dbReference type="PROSITE" id="PS50095"/>
    </source>
</evidence>
<dbReference type="Gene3D" id="2.60.60.20">
    <property type="entry name" value="PLAT/LH2 domain"/>
    <property type="match status" value="1"/>
</dbReference>
<dbReference type="SUPFAM" id="SSF49723">
    <property type="entry name" value="Lipase/lipooxygenase domain (PLAT/LH2 domain)"/>
    <property type="match status" value="1"/>
</dbReference>
<reference evidence="2" key="1">
    <citation type="submission" date="2016-09" db="EMBL/GenBank/DDBJ databases">
        <title>Draft genome of thermotolerant cyanobacterium Desertifilum sp. strain IPPAS B-1220.</title>
        <authorList>
            <person name="Sinetova M.A."/>
            <person name="Bolakhan K."/>
            <person name="Zayadan B.K."/>
            <person name="Mironov K.S."/>
            <person name="Ustinova V."/>
            <person name="Kupriyanova E.V."/>
            <person name="Sidorov R.A."/>
            <person name="Skrypnik A.N."/>
            <person name="Gogoleva N.E."/>
            <person name="Gogolev Y.V."/>
            <person name="Los D.A."/>
        </authorList>
    </citation>
    <scope>NUCLEOTIDE SEQUENCE [LARGE SCALE GENOMIC DNA]</scope>
    <source>
        <strain evidence="2">IPPAS B-1220</strain>
    </source>
</reference>
<dbReference type="OrthoDB" id="1110562at2"/>
<feature type="domain" description="PLAT" evidence="1">
    <location>
        <begin position="418"/>
        <end position="544"/>
    </location>
</feature>
<dbReference type="RefSeq" id="WP_069967413.1">
    <property type="nucleotide sequence ID" value="NZ_CM124774.1"/>
</dbReference>
<dbReference type="STRING" id="1781255.BH720_11860"/>
<name>A0A1E5QKB2_9CYAN</name>
<dbReference type="AlphaFoldDB" id="A0A1E5QKB2"/>
<sequence length="547" mass="62219">MTNKAISALMAKVKEIFTTVASEVDTEGSTFLAFTIPGIPMSPRDLDFSLSSNEAGLTPQQALNAEFNFAYQVNSIPEFSPRWNSDGRLLWSEYKTILSQALVASNQATPAEIEQLQQAKNLIKQYSDAYRVYQQAYVQAQIKYNTIKLTHASGSWNESSEKAQVDAAKNDWVNKGYKNEVDRAYVTIDQLTGRSPFLSWGEWKDQFEQSKQTDLKTNQEFYQTYFYPENFYKPDAKNQWLRLVLNSEYIEKFNSSDTGTSGDDLPISRLEVDLMRVQIVRPWLNPSLFSSEFWQWTDRRSLLSDGNPQPKGSLVAYATSIVFTRQLKIEWQSSLGENSEVVQQIKQGKSTSLGPLSLENATLSGSNSIQSQGMQILAFICEKLPKAPNPDSSLAWTGPIVVNWQDGNHTLDRTAKISQVKVTIRTGGETLPSSSDGAGTDSYVSFRVAHEDWWALDNPGNDFEANTTETYGPFNTSNFNLKVDRLFQVPVELKLEKYWADAWPAWYVEWVQLEVKVEGYDRWFAYKKWENVGWLNPSNGTNYRKLQ</sequence>
<protein>
    <recommendedName>
        <fullName evidence="1">PLAT domain-containing protein</fullName>
    </recommendedName>
</protein>
<dbReference type="InterPro" id="IPR036392">
    <property type="entry name" value="PLAT/LH2_dom_sf"/>
</dbReference>
<dbReference type="EMBL" id="MJGC01000057">
    <property type="protein sequence ID" value="OEJ75024.1"/>
    <property type="molecule type" value="Genomic_DNA"/>
</dbReference>
<gene>
    <name evidence="2" type="ORF">BH720_11860</name>
</gene>
<organism evidence="2">
    <name type="scientific">Desertifilum tharense IPPAS B-1220</name>
    <dbReference type="NCBI Taxonomy" id="1781255"/>
    <lineage>
        <taxon>Bacteria</taxon>
        <taxon>Bacillati</taxon>
        <taxon>Cyanobacteriota</taxon>
        <taxon>Cyanophyceae</taxon>
        <taxon>Desertifilales</taxon>
        <taxon>Desertifilaceae</taxon>
        <taxon>Desertifilum</taxon>
    </lineage>
</organism>
<comment type="caution">
    <text evidence="2">The sequence shown here is derived from an EMBL/GenBank/DDBJ whole genome shotgun (WGS) entry which is preliminary data.</text>
</comment>
<dbReference type="InterPro" id="IPR001024">
    <property type="entry name" value="PLAT/LH2_dom"/>
</dbReference>
<proteinExistence type="predicted"/>